<proteinExistence type="inferred from homology"/>
<dbReference type="RefSeq" id="WP_211469792.1">
    <property type="nucleotide sequence ID" value="NZ_JAGSXH010000083.1"/>
</dbReference>
<dbReference type="Pfam" id="PF04183">
    <property type="entry name" value="IucA_IucC"/>
    <property type="match status" value="1"/>
</dbReference>
<protein>
    <recommendedName>
        <fullName evidence="8">Siderophore synthetase component</fullName>
    </recommendedName>
</protein>
<evidence type="ECO:0000259" key="4">
    <source>
        <dbReference type="Pfam" id="PF04183"/>
    </source>
</evidence>
<name>A0A8J8BDM8_9ACTN</name>
<evidence type="ECO:0000256" key="2">
    <source>
        <dbReference type="ARBA" id="ARBA00007832"/>
    </source>
</evidence>
<evidence type="ECO:0000313" key="6">
    <source>
        <dbReference type="EMBL" id="MBS2965438.1"/>
    </source>
</evidence>
<comment type="pathway">
    <text evidence="1">Siderophore biosynthesis.</text>
</comment>
<feature type="region of interest" description="Disordered" evidence="3">
    <location>
        <begin position="1"/>
        <end position="42"/>
    </location>
</feature>
<dbReference type="Gene3D" id="1.10.510.40">
    <property type="match status" value="1"/>
</dbReference>
<accession>A0A8J8BDM8</accession>
<sequence>MPQDLPVTPAGNSAPPDAPSPDHPAERLTAQPPDPVQPALAHRRAADHLAAEALLRCWVRERGLAATAAGERLVLDLGDSVLHVPIEYWSPTGMHRFGVPHGALGPVGPGTLARLLGECAAARGDVLQRFVARAAQSAARIAGHIEARSAGPRPAQPATPFLTAEQGLIAGHPLHPMPKSREPLSAAEAARYSPELRGCFPLHWFAVADEIAVHDSELGPSAPDLLGYLSGLIYDAQPGSGRVLVPAHPWQAGELLRRDNMRELIAAGAVEYLGEGGPPWYPTSSLRTMYRPDQPVMLKLSLALRIAGSRRENPRRELLRGVEAHRLLSGPLGARLLAAHPGFRALTDAGFLATEGVPGLDVSIRHSPFRRGEHVYCIAALTDLGREAVAGDGHPHELAAHLHGLAALERRPVRAVAMQWFARYITSLIAPVFWLDAEHGVTLDAHQQNTMIQLDAQGYPGAGWYRGNRGFSYRVSCIDRLEAVGGVPGLGRASESVVADEVATQRLVNHVGINNLMGVAGAIGCARIVDERELLGLAADLLAPLRGHLPVDLLLGADTLSCDANLLSSVAGTDESVGEPAARRFHVEISNPIPGTRRSVPSSGAG</sequence>
<comment type="similarity">
    <text evidence="2">Belongs to the IucA/IucC family.</text>
</comment>
<dbReference type="AlphaFoldDB" id="A0A8J8BDM8"/>
<evidence type="ECO:0000256" key="3">
    <source>
        <dbReference type="SAM" id="MobiDB-lite"/>
    </source>
</evidence>
<dbReference type="InterPro" id="IPR007310">
    <property type="entry name" value="Aerobactin_biosyn_IucA/IucC_N"/>
</dbReference>
<reference evidence="6" key="1">
    <citation type="submission" date="2021-04" db="EMBL/GenBank/DDBJ databases">
        <title>Genome based classification of Actinospica acidithermotolerans sp. nov., an actinobacterium isolated from an Indonesian hot spring.</title>
        <authorList>
            <person name="Kusuma A.B."/>
            <person name="Putra K.E."/>
            <person name="Nafisah S."/>
            <person name="Loh J."/>
            <person name="Nouioui I."/>
            <person name="Goodfellow M."/>
        </authorList>
    </citation>
    <scope>NUCLEOTIDE SEQUENCE</scope>
    <source>
        <strain evidence="6">DSM 45618</strain>
    </source>
</reference>
<dbReference type="EMBL" id="JAGSXH010000083">
    <property type="protein sequence ID" value="MBS2965438.1"/>
    <property type="molecule type" value="Genomic_DNA"/>
</dbReference>
<dbReference type="GO" id="GO:0019290">
    <property type="term" value="P:siderophore biosynthetic process"/>
    <property type="evidence" value="ECO:0007669"/>
    <property type="project" value="InterPro"/>
</dbReference>
<feature type="domain" description="Aerobactin siderophore biosynthesis IucA/IucC-like C-terminal" evidence="5">
    <location>
        <begin position="419"/>
        <end position="550"/>
    </location>
</feature>
<dbReference type="Pfam" id="PF06276">
    <property type="entry name" value="FhuF"/>
    <property type="match status" value="1"/>
</dbReference>
<keyword evidence="7" id="KW-1185">Reference proteome</keyword>
<evidence type="ECO:0008006" key="8">
    <source>
        <dbReference type="Google" id="ProtNLM"/>
    </source>
</evidence>
<feature type="domain" description="Aerobactin siderophore biosynthesis IucA/IucC N-terminal" evidence="4">
    <location>
        <begin position="161"/>
        <end position="382"/>
    </location>
</feature>
<dbReference type="PANTHER" id="PTHR34384:SF5">
    <property type="entry name" value="L-2,3-DIAMINOPROPANOATE--CITRATE LIGASE"/>
    <property type="match status" value="1"/>
</dbReference>
<organism evidence="6 7">
    <name type="scientific">Actinocrinis puniceicyclus</name>
    <dbReference type="NCBI Taxonomy" id="977794"/>
    <lineage>
        <taxon>Bacteria</taxon>
        <taxon>Bacillati</taxon>
        <taxon>Actinomycetota</taxon>
        <taxon>Actinomycetes</taxon>
        <taxon>Catenulisporales</taxon>
        <taxon>Actinospicaceae</taxon>
        <taxon>Actinocrinis</taxon>
    </lineage>
</organism>
<evidence type="ECO:0000256" key="1">
    <source>
        <dbReference type="ARBA" id="ARBA00004924"/>
    </source>
</evidence>
<evidence type="ECO:0000313" key="7">
    <source>
        <dbReference type="Proteomes" id="UP000677913"/>
    </source>
</evidence>
<dbReference type="GO" id="GO:0016881">
    <property type="term" value="F:acid-amino acid ligase activity"/>
    <property type="evidence" value="ECO:0007669"/>
    <property type="project" value="UniProtKB-ARBA"/>
</dbReference>
<comment type="caution">
    <text evidence="6">The sequence shown here is derived from an EMBL/GenBank/DDBJ whole genome shotgun (WGS) entry which is preliminary data.</text>
</comment>
<dbReference type="InterPro" id="IPR037455">
    <property type="entry name" value="LucA/IucC-like"/>
</dbReference>
<evidence type="ECO:0000259" key="5">
    <source>
        <dbReference type="Pfam" id="PF06276"/>
    </source>
</evidence>
<dbReference type="Proteomes" id="UP000677913">
    <property type="component" value="Unassembled WGS sequence"/>
</dbReference>
<dbReference type="PANTHER" id="PTHR34384">
    <property type="entry name" value="L-2,3-DIAMINOPROPANOATE--CITRATE LIGASE"/>
    <property type="match status" value="1"/>
</dbReference>
<gene>
    <name evidence="6" type="ORF">KGA66_20470</name>
</gene>
<dbReference type="InterPro" id="IPR022770">
    <property type="entry name" value="IucA/IucC-like_C"/>
</dbReference>